<evidence type="ECO:0000313" key="3">
    <source>
        <dbReference type="EMBL" id="PIS40970.1"/>
    </source>
</evidence>
<dbReference type="SUPFAM" id="SSF56420">
    <property type="entry name" value="Peptide deformylase"/>
    <property type="match status" value="1"/>
</dbReference>
<feature type="binding site" evidence="2">
    <location>
        <position position="134"/>
    </location>
    <ligand>
        <name>Fe cation</name>
        <dbReference type="ChEBI" id="CHEBI:24875"/>
    </ligand>
</feature>
<dbReference type="Proteomes" id="UP000236845">
    <property type="component" value="Unassembled WGS sequence"/>
</dbReference>
<reference evidence="4" key="1">
    <citation type="submission" date="2017-09" db="EMBL/GenBank/DDBJ databases">
        <title>Depth-based differentiation of microbial function through sediment-hosted aquifers and enrichment of novel symbionts in the deep terrestrial subsurface.</title>
        <authorList>
            <person name="Probst A.J."/>
            <person name="Ladd B."/>
            <person name="Jarett J.K."/>
            <person name="Geller-Mcgrath D.E."/>
            <person name="Sieber C.M.K."/>
            <person name="Emerson J.B."/>
            <person name="Anantharaman K."/>
            <person name="Thomas B.C."/>
            <person name="Malmstrom R."/>
            <person name="Stieglmeier M."/>
            <person name="Klingl A."/>
            <person name="Woyke T."/>
            <person name="Ryan C.M."/>
            <person name="Banfield J.F."/>
        </authorList>
    </citation>
    <scope>NUCLEOTIDE SEQUENCE [LARGE SCALE GENOMIC DNA]</scope>
</reference>
<dbReference type="PANTHER" id="PTHR10458:SF22">
    <property type="entry name" value="PEPTIDE DEFORMYLASE"/>
    <property type="match status" value="1"/>
</dbReference>
<dbReference type="HAMAP" id="MF_00163">
    <property type="entry name" value="Pep_deformylase"/>
    <property type="match status" value="1"/>
</dbReference>
<name>A0A2H0YR79_9BACT</name>
<keyword evidence="2" id="KW-0648">Protein biosynthesis</keyword>
<organism evidence="3 4">
    <name type="scientific">Candidatus Kerfeldbacteria bacterium CG08_land_8_20_14_0_20_43_14</name>
    <dbReference type="NCBI Taxonomy" id="2014246"/>
    <lineage>
        <taxon>Bacteria</taxon>
        <taxon>Candidatus Kerfeldiibacteriota</taxon>
    </lineage>
</organism>
<dbReference type="Pfam" id="PF01327">
    <property type="entry name" value="Pep_deformylase"/>
    <property type="match status" value="1"/>
</dbReference>
<sequence length="156" mass="17447">MSTIITHPNSILRQKAVELRLEEIPKIQELIYDMQETMSEKDGIGLAANQIGILKRIVVIADKEGPLILINPEIIEKSWLKNIMEEGCLSVPGVFGTVKRHKKITVAAINSRGETLKLKAEGMLARVIQHEIDHLDGILFIDKVIKYTEGEPPKST</sequence>
<dbReference type="PRINTS" id="PR01576">
    <property type="entry name" value="PDEFORMYLASE"/>
</dbReference>
<keyword evidence="2" id="KW-0479">Metal-binding</keyword>
<dbReference type="EC" id="3.5.1.88" evidence="2"/>
<keyword evidence="2" id="KW-0408">Iron</keyword>
<dbReference type="NCBIfam" id="TIGR00079">
    <property type="entry name" value="pept_deformyl"/>
    <property type="match status" value="1"/>
</dbReference>
<feature type="binding site" evidence="2">
    <location>
        <position position="130"/>
    </location>
    <ligand>
        <name>Fe cation</name>
        <dbReference type="ChEBI" id="CHEBI:24875"/>
    </ligand>
</feature>
<feature type="binding site" evidence="2">
    <location>
        <position position="88"/>
    </location>
    <ligand>
        <name>Fe cation</name>
        <dbReference type="ChEBI" id="CHEBI:24875"/>
    </ligand>
</feature>
<dbReference type="NCBIfam" id="NF001159">
    <property type="entry name" value="PRK00150.1-3"/>
    <property type="match status" value="1"/>
</dbReference>
<comment type="caution">
    <text evidence="3">The sequence shown here is derived from an EMBL/GenBank/DDBJ whole genome shotgun (WGS) entry which is preliminary data.</text>
</comment>
<evidence type="ECO:0000256" key="1">
    <source>
        <dbReference type="ARBA" id="ARBA00010759"/>
    </source>
</evidence>
<comment type="function">
    <text evidence="2">Removes the formyl group from the N-terminal Met of newly synthesized proteins. Requires at least a dipeptide for an efficient rate of reaction. N-terminal L-methionine is a prerequisite for activity but the enzyme has broad specificity at other positions.</text>
</comment>
<feature type="active site" evidence="2">
    <location>
        <position position="131"/>
    </location>
</feature>
<comment type="cofactor">
    <cofactor evidence="2">
        <name>Fe(2+)</name>
        <dbReference type="ChEBI" id="CHEBI:29033"/>
    </cofactor>
    <text evidence="2">Binds 1 Fe(2+) ion.</text>
</comment>
<dbReference type="EMBL" id="PEXW01000013">
    <property type="protein sequence ID" value="PIS40970.1"/>
    <property type="molecule type" value="Genomic_DNA"/>
</dbReference>
<dbReference type="PANTHER" id="PTHR10458">
    <property type="entry name" value="PEPTIDE DEFORMYLASE"/>
    <property type="match status" value="1"/>
</dbReference>
<dbReference type="InterPro" id="IPR036821">
    <property type="entry name" value="Peptide_deformylase_sf"/>
</dbReference>
<proteinExistence type="inferred from homology"/>
<evidence type="ECO:0000256" key="2">
    <source>
        <dbReference type="HAMAP-Rule" id="MF_00163"/>
    </source>
</evidence>
<evidence type="ECO:0000313" key="4">
    <source>
        <dbReference type="Proteomes" id="UP000236845"/>
    </source>
</evidence>
<dbReference type="InterPro" id="IPR023635">
    <property type="entry name" value="Peptide_deformylase"/>
</dbReference>
<dbReference type="AlphaFoldDB" id="A0A2H0YR79"/>
<dbReference type="GO" id="GO:0042586">
    <property type="term" value="F:peptide deformylase activity"/>
    <property type="evidence" value="ECO:0007669"/>
    <property type="project" value="UniProtKB-UniRule"/>
</dbReference>
<accession>A0A2H0YR79</accession>
<dbReference type="GO" id="GO:0046872">
    <property type="term" value="F:metal ion binding"/>
    <property type="evidence" value="ECO:0007669"/>
    <property type="project" value="UniProtKB-KW"/>
</dbReference>
<dbReference type="Gene3D" id="3.90.45.10">
    <property type="entry name" value="Peptide deformylase"/>
    <property type="match status" value="1"/>
</dbReference>
<dbReference type="GO" id="GO:0006412">
    <property type="term" value="P:translation"/>
    <property type="evidence" value="ECO:0007669"/>
    <property type="project" value="UniProtKB-UniRule"/>
</dbReference>
<protein>
    <recommendedName>
        <fullName evidence="2">Peptide deformylase</fullName>
        <shortName evidence="2">PDF</shortName>
        <ecNumber evidence="2">3.5.1.88</ecNumber>
    </recommendedName>
    <alternativeName>
        <fullName evidence="2">Polypeptide deformylase</fullName>
    </alternativeName>
</protein>
<keyword evidence="2" id="KW-0378">Hydrolase</keyword>
<gene>
    <name evidence="2 3" type="primary">def</name>
    <name evidence="3" type="ORF">COT26_00635</name>
</gene>
<dbReference type="PIRSF" id="PIRSF004749">
    <property type="entry name" value="Pep_def"/>
    <property type="match status" value="1"/>
</dbReference>
<comment type="catalytic activity">
    <reaction evidence="2">
        <text>N-terminal N-formyl-L-methionyl-[peptide] + H2O = N-terminal L-methionyl-[peptide] + formate</text>
        <dbReference type="Rhea" id="RHEA:24420"/>
        <dbReference type="Rhea" id="RHEA-COMP:10639"/>
        <dbReference type="Rhea" id="RHEA-COMP:10640"/>
        <dbReference type="ChEBI" id="CHEBI:15377"/>
        <dbReference type="ChEBI" id="CHEBI:15740"/>
        <dbReference type="ChEBI" id="CHEBI:49298"/>
        <dbReference type="ChEBI" id="CHEBI:64731"/>
        <dbReference type="EC" id="3.5.1.88"/>
    </reaction>
</comment>
<comment type="similarity">
    <text evidence="1 2">Belongs to the polypeptide deformylase family.</text>
</comment>
<dbReference type="CDD" id="cd00487">
    <property type="entry name" value="Pep_deformylase"/>
    <property type="match status" value="1"/>
</dbReference>